<dbReference type="InterPro" id="IPR020070">
    <property type="entry name" value="Ribosomal_bL9_N"/>
</dbReference>
<evidence type="ECO:0000256" key="3">
    <source>
        <dbReference type="ARBA" id="ARBA00022884"/>
    </source>
</evidence>
<comment type="similarity">
    <text evidence="1 7">Belongs to the bacterial ribosomal protein bL9 family.</text>
</comment>
<dbReference type="NCBIfam" id="TIGR00158">
    <property type="entry name" value="L9"/>
    <property type="match status" value="1"/>
</dbReference>
<dbReference type="InterPro" id="IPR036935">
    <property type="entry name" value="Ribosomal_bL9_N_sf"/>
</dbReference>
<dbReference type="Gene3D" id="3.40.5.10">
    <property type="entry name" value="Ribosomal protein L9, N-terminal domain"/>
    <property type="match status" value="1"/>
</dbReference>
<evidence type="ECO:0000256" key="4">
    <source>
        <dbReference type="ARBA" id="ARBA00022980"/>
    </source>
</evidence>
<dbReference type="AlphaFoldDB" id="A0A0B2ARC0"/>
<dbReference type="InterPro" id="IPR020069">
    <property type="entry name" value="Ribosomal_bL9_C"/>
</dbReference>
<protein>
    <recommendedName>
        <fullName evidence="6 7">Large ribosomal subunit protein bL9</fullName>
    </recommendedName>
</protein>
<dbReference type="GO" id="GO:0019843">
    <property type="term" value="F:rRNA binding"/>
    <property type="evidence" value="ECO:0007669"/>
    <property type="project" value="UniProtKB-UniRule"/>
</dbReference>
<dbReference type="Pfam" id="PF03948">
    <property type="entry name" value="Ribosomal_L9_C"/>
    <property type="match status" value="1"/>
</dbReference>
<dbReference type="GO" id="GO:0005840">
    <property type="term" value="C:ribosome"/>
    <property type="evidence" value="ECO:0007669"/>
    <property type="project" value="UniProtKB-KW"/>
</dbReference>
<dbReference type="FunFam" id="3.40.5.10:FF:000003">
    <property type="entry name" value="50S ribosomal protein L9"/>
    <property type="match status" value="1"/>
</dbReference>
<dbReference type="GO" id="GO:1990904">
    <property type="term" value="C:ribonucleoprotein complex"/>
    <property type="evidence" value="ECO:0007669"/>
    <property type="project" value="UniProtKB-KW"/>
</dbReference>
<keyword evidence="5 7" id="KW-0687">Ribonucleoprotein</keyword>
<sequence>MAKIILTQEVTGLGTPGDVVEVKDGYARNYLFPRGFALRWTRGGEAHVEAINAARAAKAHKTLEAAQEQAAALAKTPVRLEVKAGKEGRLFGTVRTEAVASAVEAAGLGSVDKRKVVLPGHIKTTGNYDVAVRLHDEVTATINLQVVAAK</sequence>
<dbReference type="Pfam" id="PF01281">
    <property type="entry name" value="Ribosomal_L9_N"/>
    <property type="match status" value="1"/>
</dbReference>
<dbReference type="SUPFAM" id="SSF55658">
    <property type="entry name" value="L9 N-domain-like"/>
    <property type="match status" value="1"/>
</dbReference>
<keyword evidence="2 7" id="KW-0699">rRNA-binding</keyword>
<keyword evidence="4 7" id="KW-0689">Ribosomal protein</keyword>
<evidence type="ECO:0000313" key="10">
    <source>
        <dbReference type="Proteomes" id="UP000030982"/>
    </source>
</evidence>
<name>A0A0B2ARC0_9MICC</name>
<dbReference type="PROSITE" id="PS00651">
    <property type="entry name" value="RIBOSOMAL_L9"/>
    <property type="match status" value="1"/>
</dbReference>
<dbReference type="InterPro" id="IPR020594">
    <property type="entry name" value="Ribosomal_bL9_bac/chp"/>
</dbReference>
<reference evidence="9 10" key="1">
    <citation type="submission" date="2014-09" db="EMBL/GenBank/DDBJ databases">
        <title>Genome sequence of Sinomonas sp. MUSC 117.</title>
        <authorList>
            <person name="Lee L.-H."/>
        </authorList>
    </citation>
    <scope>NUCLEOTIDE SEQUENCE [LARGE SCALE GENOMIC DNA]</scope>
    <source>
        <strain evidence="9 10">MUSC 117</strain>
    </source>
</reference>
<dbReference type="RefSeq" id="WP_043120906.1">
    <property type="nucleotide sequence ID" value="NZ_JTDL01000079.1"/>
</dbReference>
<evidence type="ECO:0000256" key="2">
    <source>
        <dbReference type="ARBA" id="ARBA00022730"/>
    </source>
</evidence>
<keyword evidence="3 7" id="KW-0694">RNA-binding</keyword>
<dbReference type="HAMAP" id="MF_00503">
    <property type="entry name" value="Ribosomal_bL9"/>
    <property type="match status" value="1"/>
</dbReference>
<feature type="domain" description="Ribosomal protein L9" evidence="8">
    <location>
        <begin position="14"/>
        <end position="41"/>
    </location>
</feature>
<accession>A0A0B2ARC0</accession>
<dbReference type="SUPFAM" id="SSF55653">
    <property type="entry name" value="Ribosomal protein L9 C-domain"/>
    <property type="match status" value="1"/>
</dbReference>
<dbReference type="Proteomes" id="UP000030982">
    <property type="component" value="Unassembled WGS sequence"/>
</dbReference>
<dbReference type="OrthoDB" id="9788336at2"/>
<keyword evidence="10" id="KW-1185">Reference proteome</keyword>
<dbReference type="GO" id="GO:0003735">
    <property type="term" value="F:structural constituent of ribosome"/>
    <property type="evidence" value="ECO:0007669"/>
    <property type="project" value="InterPro"/>
</dbReference>
<dbReference type="STRING" id="1338436.LK10_05895"/>
<comment type="function">
    <text evidence="7">Binds to the 23S rRNA.</text>
</comment>
<dbReference type="InterPro" id="IPR000244">
    <property type="entry name" value="Ribosomal_bL9"/>
</dbReference>
<evidence type="ECO:0000259" key="8">
    <source>
        <dbReference type="PROSITE" id="PS00651"/>
    </source>
</evidence>
<dbReference type="EMBL" id="JTDL01000079">
    <property type="protein sequence ID" value="KHL04418.1"/>
    <property type="molecule type" value="Genomic_DNA"/>
</dbReference>
<evidence type="ECO:0000256" key="5">
    <source>
        <dbReference type="ARBA" id="ARBA00023274"/>
    </source>
</evidence>
<gene>
    <name evidence="7" type="primary">rplI</name>
    <name evidence="9" type="ORF">LK10_05895</name>
</gene>
<dbReference type="InterPro" id="IPR009027">
    <property type="entry name" value="Ribosomal_bL9/RNase_H1_N"/>
</dbReference>
<dbReference type="PANTHER" id="PTHR21368">
    <property type="entry name" value="50S RIBOSOMAL PROTEIN L9"/>
    <property type="match status" value="1"/>
</dbReference>
<dbReference type="Gene3D" id="3.10.430.100">
    <property type="entry name" value="Ribosomal protein L9, C-terminal domain"/>
    <property type="match status" value="1"/>
</dbReference>
<evidence type="ECO:0000313" key="9">
    <source>
        <dbReference type="EMBL" id="KHL04418.1"/>
    </source>
</evidence>
<comment type="caution">
    <text evidence="9">The sequence shown here is derived from an EMBL/GenBank/DDBJ whole genome shotgun (WGS) entry which is preliminary data.</text>
</comment>
<dbReference type="GO" id="GO:0006412">
    <property type="term" value="P:translation"/>
    <property type="evidence" value="ECO:0007669"/>
    <property type="project" value="UniProtKB-UniRule"/>
</dbReference>
<proteinExistence type="inferred from homology"/>
<evidence type="ECO:0000256" key="1">
    <source>
        <dbReference type="ARBA" id="ARBA00010605"/>
    </source>
</evidence>
<dbReference type="InterPro" id="IPR036791">
    <property type="entry name" value="Ribosomal_bL9_C_sf"/>
</dbReference>
<organism evidence="9 10">
    <name type="scientific">Sinomonas humi</name>
    <dbReference type="NCBI Taxonomy" id="1338436"/>
    <lineage>
        <taxon>Bacteria</taxon>
        <taxon>Bacillati</taxon>
        <taxon>Actinomycetota</taxon>
        <taxon>Actinomycetes</taxon>
        <taxon>Micrococcales</taxon>
        <taxon>Micrococcaceae</taxon>
        <taxon>Sinomonas</taxon>
    </lineage>
</organism>
<evidence type="ECO:0000256" key="7">
    <source>
        <dbReference type="HAMAP-Rule" id="MF_00503"/>
    </source>
</evidence>
<evidence type="ECO:0000256" key="6">
    <source>
        <dbReference type="ARBA" id="ARBA00035292"/>
    </source>
</evidence>